<sequence>MGGMVTFVFWLAASLLLAGAVFLVASVMGRMQDDDGESGLRAFGRAFRQGLRRDGDRRASGPVDTDMDAFFAANLEQAPGYVDAEELSDVLHRVQVRVQTPPRGTPRG</sequence>
<proteinExistence type="predicted"/>
<comment type="caution">
    <text evidence="1">The sequence shown here is derived from an EMBL/GenBank/DDBJ whole genome shotgun (WGS) entry which is preliminary data.</text>
</comment>
<gene>
    <name evidence="1" type="ORF">GCM10023216_27580</name>
</gene>
<evidence type="ECO:0000313" key="2">
    <source>
        <dbReference type="Proteomes" id="UP001500956"/>
    </source>
</evidence>
<dbReference type="EMBL" id="BAABID010000014">
    <property type="protein sequence ID" value="GAA4733640.1"/>
    <property type="molecule type" value="Genomic_DNA"/>
</dbReference>
<accession>A0ABP8YLE0</accession>
<keyword evidence="2" id="KW-1185">Reference proteome</keyword>
<protein>
    <recommendedName>
        <fullName evidence="3">DivIVA domain-containing protein</fullName>
    </recommendedName>
</protein>
<evidence type="ECO:0000313" key="1">
    <source>
        <dbReference type="EMBL" id="GAA4733640.1"/>
    </source>
</evidence>
<dbReference type="Proteomes" id="UP001500956">
    <property type="component" value="Unassembled WGS sequence"/>
</dbReference>
<name>A0ABP8YLE0_9MICO</name>
<evidence type="ECO:0008006" key="3">
    <source>
        <dbReference type="Google" id="ProtNLM"/>
    </source>
</evidence>
<organism evidence="1 2">
    <name type="scientific">Isoptericola chiayiensis</name>
    <dbReference type="NCBI Taxonomy" id="579446"/>
    <lineage>
        <taxon>Bacteria</taxon>
        <taxon>Bacillati</taxon>
        <taxon>Actinomycetota</taxon>
        <taxon>Actinomycetes</taxon>
        <taxon>Micrococcales</taxon>
        <taxon>Promicromonosporaceae</taxon>
        <taxon>Isoptericola</taxon>
    </lineage>
</organism>
<reference evidence="2" key="1">
    <citation type="journal article" date="2019" name="Int. J. Syst. Evol. Microbiol.">
        <title>The Global Catalogue of Microorganisms (GCM) 10K type strain sequencing project: providing services to taxonomists for standard genome sequencing and annotation.</title>
        <authorList>
            <consortium name="The Broad Institute Genomics Platform"/>
            <consortium name="The Broad Institute Genome Sequencing Center for Infectious Disease"/>
            <person name="Wu L."/>
            <person name="Ma J."/>
        </authorList>
    </citation>
    <scope>NUCLEOTIDE SEQUENCE [LARGE SCALE GENOMIC DNA]</scope>
    <source>
        <strain evidence="2">JCM 18063</strain>
    </source>
</reference>